<dbReference type="AlphaFoldDB" id="B9SLA7"/>
<keyword evidence="2" id="KW-1185">Reference proteome</keyword>
<dbReference type="InParanoid" id="B9SLA7"/>
<gene>
    <name evidence="1" type="ORF">RCOM_0164830</name>
</gene>
<accession>B9SLA7</accession>
<evidence type="ECO:0000313" key="1">
    <source>
        <dbReference type="EMBL" id="EEF35607.1"/>
    </source>
</evidence>
<proteinExistence type="predicted"/>
<dbReference type="Proteomes" id="UP000008311">
    <property type="component" value="Unassembled WGS sequence"/>
</dbReference>
<reference evidence="2" key="1">
    <citation type="journal article" date="2010" name="Nat. Biotechnol.">
        <title>Draft genome sequence of the oilseed species Ricinus communis.</title>
        <authorList>
            <person name="Chan A.P."/>
            <person name="Crabtree J."/>
            <person name="Zhao Q."/>
            <person name="Lorenzi H."/>
            <person name="Orvis J."/>
            <person name="Puiu D."/>
            <person name="Melake-Berhan A."/>
            <person name="Jones K.M."/>
            <person name="Redman J."/>
            <person name="Chen G."/>
            <person name="Cahoon E.B."/>
            <person name="Gedil M."/>
            <person name="Stanke M."/>
            <person name="Haas B.J."/>
            <person name="Wortman J.R."/>
            <person name="Fraser-Liggett C.M."/>
            <person name="Ravel J."/>
            <person name="Rabinowicz P.D."/>
        </authorList>
    </citation>
    <scope>NUCLEOTIDE SEQUENCE [LARGE SCALE GENOMIC DNA]</scope>
    <source>
        <strain evidence="2">cv. Hale</strain>
    </source>
</reference>
<protein>
    <submittedName>
        <fullName evidence="1">Uncharacterized protein</fullName>
    </submittedName>
</protein>
<dbReference type="EMBL" id="EQ974014">
    <property type="protein sequence ID" value="EEF35607.1"/>
    <property type="molecule type" value="Genomic_DNA"/>
</dbReference>
<name>B9SLA7_RICCO</name>
<organism evidence="1 2">
    <name type="scientific">Ricinus communis</name>
    <name type="common">Castor bean</name>
    <dbReference type="NCBI Taxonomy" id="3988"/>
    <lineage>
        <taxon>Eukaryota</taxon>
        <taxon>Viridiplantae</taxon>
        <taxon>Streptophyta</taxon>
        <taxon>Embryophyta</taxon>
        <taxon>Tracheophyta</taxon>
        <taxon>Spermatophyta</taxon>
        <taxon>Magnoliopsida</taxon>
        <taxon>eudicotyledons</taxon>
        <taxon>Gunneridae</taxon>
        <taxon>Pentapetalae</taxon>
        <taxon>rosids</taxon>
        <taxon>fabids</taxon>
        <taxon>Malpighiales</taxon>
        <taxon>Euphorbiaceae</taxon>
        <taxon>Acalyphoideae</taxon>
        <taxon>Acalypheae</taxon>
        <taxon>Ricinus</taxon>
    </lineage>
</organism>
<sequence length="67" mass="8101">MARDWRSLIRKYLECPNIRVSRRVGIQAQNFMMVDREMYRKRFDGLLLRCLGFPDALEVMKLVHEEV</sequence>
<evidence type="ECO:0000313" key="2">
    <source>
        <dbReference type="Proteomes" id="UP000008311"/>
    </source>
</evidence>